<organism evidence="4 5">
    <name type="scientific">Bathycoccus prasinos</name>
    <dbReference type="NCBI Taxonomy" id="41875"/>
    <lineage>
        <taxon>Eukaryota</taxon>
        <taxon>Viridiplantae</taxon>
        <taxon>Chlorophyta</taxon>
        <taxon>Mamiellophyceae</taxon>
        <taxon>Mamiellales</taxon>
        <taxon>Bathycoccaceae</taxon>
        <taxon>Bathycoccus</taxon>
    </lineage>
</organism>
<sequence>MSSSKPVHPSDLRNILKEKHAQMETMKEQLKDPNKKKGGGGDNAPSGVGSGLKSPPTWKVVLVVVIVSLLALASNQFRSAEKGSRGNRSDAEHINPNRATRKWGSALNFERVDGKKWSTERILKHFHLKNPSELVFSKPSGTFDEFIEAIEDPSSHVVTLDVSRSVTYDSKTGKQYEVPVISKSSYLPVSKAKGGMTFDEAVNAFIRMATQKGLHIRFHDPRIFKAALKMLDVEVDYGRLPGPLLIEAEVLPGPEAVLPEMSCQMLYPETYPGGQPPKNLKAVQVSSLTDGTIVVPFDPVSFVGAVFDHVPGAILMLGVATMHPCDDEAIIPRPGPSQGEQLGSFLGEDGIELTAEENAEIDQDELMRVIKHTANAMVGDDGRGRIGKSALDEVSWKTNKKENRKLLQLDALNQLSVEETELVALKDLSYPSRVVQFSDFPTGYGEYDVHAAAKQLQMTKGLSWDTGSDAMALLNNGTFTGDVWFPVSACYLGKGGTHPGYLSELAATKLGYTIFIRGPIMWSDAEVRNTLRKELDSGKTAFAGDFTNLPYGDYIERMEVFYNLEPPAPPARNPEKKKGKKG</sequence>
<dbReference type="Proteomes" id="UP000198341">
    <property type="component" value="Chromosome 8"/>
</dbReference>
<evidence type="ECO:0000313" key="4">
    <source>
        <dbReference type="EMBL" id="CCO17721.1"/>
    </source>
</evidence>
<dbReference type="AlphaFoldDB" id="K8EI70"/>
<dbReference type="KEGG" id="bpg:Bathy08g00280"/>
<dbReference type="Pfam" id="PF10223">
    <property type="entry name" value="Menorin_N"/>
    <property type="match status" value="1"/>
</dbReference>
<evidence type="ECO:0000256" key="2">
    <source>
        <dbReference type="SAM" id="MobiDB-lite"/>
    </source>
</evidence>
<proteinExistence type="inferred from homology"/>
<evidence type="ECO:0000256" key="1">
    <source>
        <dbReference type="ARBA" id="ARBA00044953"/>
    </source>
</evidence>
<dbReference type="EMBL" id="FO082271">
    <property type="protein sequence ID" value="CCO17721.1"/>
    <property type="molecule type" value="Genomic_DNA"/>
</dbReference>
<comment type="similarity">
    <text evidence="1">Belongs to the menorin family.</text>
</comment>
<evidence type="ECO:0000313" key="5">
    <source>
        <dbReference type="Proteomes" id="UP000198341"/>
    </source>
</evidence>
<dbReference type="RefSeq" id="XP_007511600.1">
    <property type="nucleotide sequence ID" value="XM_007511538.1"/>
</dbReference>
<keyword evidence="5" id="KW-1185">Reference proteome</keyword>
<dbReference type="GeneID" id="19014007"/>
<feature type="region of interest" description="Disordered" evidence="2">
    <location>
        <begin position="1"/>
        <end position="52"/>
    </location>
</feature>
<feature type="compositionally biased region" description="Basic and acidic residues" evidence="2">
    <location>
        <begin position="79"/>
        <end position="95"/>
    </location>
</feature>
<feature type="region of interest" description="Disordered" evidence="2">
    <location>
        <begin position="78"/>
        <end position="97"/>
    </location>
</feature>
<accession>K8EI70</accession>
<protein>
    <recommendedName>
        <fullName evidence="3">Menorin-like domain-containing protein</fullName>
    </recommendedName>
</protein>
<feature type="domain" description="Menorin-like" evidence="3">
    <location>
        <begin position="148"/>
        <end position="256"/>
    </location>
</feature>
<name>K8EI70_9CHLO</name>
<dbReference type="InterPro" id="IPR019356">
    <property type="entry name" value="Menorin_dom"/>
</dbReference>
<dbReference type="OrthoDB" id="10655484at2759"/>
<reference evidence="4 5" key="1">
    <citation type="submission" date="2011-10" db="EMBL/GenBank/DDBJ databases">
        <authorList>
            <person name="Genoscope - CEA"/>
        </authorList>
    </citation>
    <scope>NUCLEOTIDE SEQUENCE [LARGE SCALE GENOMIC DNA]</scope>
    <source>
        <strain evidence="4 5">RCC 1105</strain>
    </source>
</reference>
<evidence type="ECO:0000259" key="3">
    <source>
        <dbReference type="Pfam" id="PF10223"/>
    </source>
</evidence>
<feature type="compositionally biased region" description="Basic and acidic residues" evidence="2">
    <location>
        <begin position="8"/>
        <end position="35"/>
    </location>
</feature>
<gene>
    <name evidence="4" type="ORF">Bathy08g00280</name>
</gene>